<sequence length="846" mass="96210">MHILQWFKKNQTLFKSLFLITVAVIVLSEVLSLSKTISIQQLQSIFASLSVGRVSMMAVIGLLCVVPMIGYDVVLNRILDQHLPKRYLLETSWMINSLNNLAGFGGLISIGLRSQFYGKDKKGKDIAKALSKIFIYLMFGLSMLSLIGLLLLVFGPASPFLQQYWIWLLGGSLYFPIVYLLSLSQKNDYLGNMQQKDRLLLIATSFFEWVGVFTAFASVGWLMGLSFDVWQLLPLFIAASLIGIVSMIPGELGTFDIMMIMGMTAFNVPRESVVVWLLLFRLFYYVIPFLIGVALFSKNIGVSFNQRFAGLPKELCLEIAHKIEVFLLYFTGTMLVLSATIPDAFDQIKWLAQLNPIRLNFILQYPSIILGYMFIVAGRGISARVMRAYFPTLFLIAATIVYAFIGGFRISTMLFLILLFVIMVVSKSELYRKQIVYAWEALTIDGLLIGALTILYIVIGVYNMPHLNHHPHQHSMDFLLFPSEKMWLHGFIAIMVVACAMLLFARYLMGSKHQIGVEAPLDTINQVLTTYGGNSDSHLVYLKDKQVFFYPDVQAPEVFFQFSTINNKCLVMGDPSGNTARFPEAIQAFIEEMDQWHYLPVFYETSEEIVLLLHEFGYDFIKFGEKALVDLSTFTLSGKRMKGQRALNNKITKEGFTFEVLQPPFSTNHLSVLRDVSDKWLDGRKEKGFSLGFYSETYLNQAPVAVVRNQAGRIVAFASFMPTYQDTSASIDLMRYDPELAPSGTMDYLFIQLFTYFQIAGKETFDLGMAPLANVGTFRSSFIQERIAYLIYNFGSHFYSFEGLRDYKQKYAAVWQPRYTLYSRDSWIGYVMIALLLVDNKPINRS</sequence>
<feature type="transmembrane region" description="Helical" evidence="6">
    <location>
        <begin position="357"/>
        <end position="381"/>
    </location>
</feature>
<proteinExistence type="predicted"/>
<feature type="domain" description="Phosphatidylglycerol lysyltransferase C-terminal" evidence="7">
    <location>
        <begin position="528"/>
        <end position="822"/>
    </location>
</feature>
<dbReference type="SUPFAM" id="SSF55729">
    <property type="entry name" value="Acyl-CoA N-acyltransferases (Nat)"/>
    <property type="match status" value="1"/>
</dbReference>
<dbReference type="Pfam" id="PF09924">
    <property type="entry name" value="LPG_synthase_C"/>
    <property type="match status" value="1"/>
</dbReference>
<protein>
    <recommendedName>
        <fullName evidence="7">Phosphatidylglycerol lysyltransferase C-terminal domain-containing protein</fullName>
    </recommendedName>
</protein>
<keyword evidence="2" id="KW-1003">Cell membrane</keyword>
<evidence type="ECO:0000313" key="8">
    <source>
        <dbReference type="EMBL" id="OTN75999.1"/>
    </source>
</evidence>
<feature type="transmembrane region" description="Helical" evidence="6">
    <location>
        <begin position="437"/>
        <end position="459"/>
    </location>
</feature>
<dbReference type="InterPro" id="IPR016181">
    <property type="entry name" value="Acyl_CoA_acyltransferase"/>
</dbReference>
<evidence type="ECO:0000256" key="3">
    <source>
        <dbReference type="ARBA" id="ARBA00022692"/>
    </source>
</evidence>
<evidence type="ECO:0000313" key="9">
    <source>
        <dbReference type="Proteomes" id="UP000195043"/>
    </source>
</evidence>
<accession>A0A242A506</accession>
<dbReference type="PANTHER" id="PTHR34697">
    <property type="entry name" value="PHOSPHATIDYLGLYCEROL LYSYLTRANSFERASE"/>
    <property type="match status" value="1"/>
</dbReference>
<feature type="transmembrane region" description="Helical" evidence="6">
    <location>
        <begin position="486"/>
        <end position="505"/>
    </location>
</feature>
<dbReference type="EMBL" id="NGKU01000001">
    <property type="protein sequence ID" value="OTN75999.1"/>
    <property type="molecule type" value="Genomic_DNA"/>
</dbReference>
<gene>
    <name evidence="8" type="ORF">A5886_001075</name>
</gene>
<dbReference type="RefSeq" id="WP_086274000.1">
    <property type="nucleotide sequence ID" value="NZ_NGKU01000001.1"/>
</dbReference>
<dbReference type="AlphaFoldDB" id="A0A242A506"/>
<keyword evidence="9" id="KW-1185">Reference proteome</keyword>
<evidence type="ECO:0000256" key="6">
    <source>
        <dbReference type="SAM" id="Phobius"/>
    </source>
</evidence>
<dbReference type="InterPro" id="IPR051211">
    <property type="entry name" value="PG_lysyltransferase"/>
</dbReference>
<feature type="transmembrane region" description="Helical" evidence="6">
    <location>
        <begin position="199"/>
        <end position="223"/>
    </location>
</feature>
<comment type="caution">
    <text evidence="8">The sequence shown here is derived from an EMBL/GenBank/DDBJ whole genome shotgun (WGS) entry which is preliminary data.</text>
</comment>
<keyword evidence="5 6" id="KW-0472">Membrane</keyword>
<dbReference type="OrthoDB" id="145485at2"/>
<feature type="transmembrane region" description="Helical" evidence="6">
    <location>
        <begin position="91"/>
        <end position="112"/>
    </location>
</feature>
<evidence type="ECO:0000259" key="7">
    <source>
        <dbReference type="Pfam" id="PF09924"/>
    </source>
</evidence>
<keyword evidence="3 6" id="KW-0812">Transmembrane</keyword>
<feature type="transmembrane region" description="Helical" evidence="6">
    <location>
        <begin position="12"/>
        <end position="33"/>
    </location>
</feature>
<name>A0A242A506_9ENTE</name>
<feature type="transmembrane region" description="Helical" evidence="6">
    <location>
        <begin position="229"/>
        <end position="252"/>
    </location>
</feature>
<dbReference type="GO" id="GO:0006629">
    <property type="term" value="P:lipid metabolic process"/>
    <property type="evidence" value="ECO:0007669"/>
    <property type="project" value="UniProtKB-KW"/>
</dbReference>
<dbReference type="PANTHER" id="PTHR34697:SF2">
    <property type="entry name" value="PHOSPHATIDYLGLYCEROL LYSYLTRANSFERASE"/>
    <property type="match status" value="1"/>
</dbReference>
<organism evidence="8 9">
    <name type="scientific">Candidatus Enterococcus testudinis</name>
    <dbReference type="NCBI Taxonomy" id="1834191"/>
    <lineage>
        <taxon>Bacteria</taxon>
        <taxon>Bacillati</taxon>
        <taxon>Bacillota</taxon>
        <taxon>Bacilli</taxon>
        <taxon>Lactobacillales</taxon>
        <taxon>Enterococcaceae</taxon>
        <taxon>Enterococcus</taxon>
    </lineage>
</organism>
<dbReference type="STRING" id="1834191.A5886_001075"/>
<reference evidence="8 9" key="1">
    <citation type="submission" date="2017-05" db="EMBL/GenBank/DDBJ databases">
        <title>The Genome Sequence of Enterococcus sp. 8G7_MSG3316.</title>
        <authorList>
            <consortium name="The Broad Institute Genomics Platform"/>
            <consortium name="The Broad Institute Genomic Center for Infectious Diseases"/>
            <person name="Earl A."/>
            <person name="Manson A."/>
            <person name="Schwartman J."/>
            <person name="Gilmore M."/>
            <person name="Abouelleil A."/>
            <person name="Cao P."/>
            <person name="Chapman S."/>
            <person name="Cusick C."/>
            <person name="Shea T."/>
            <person name="Young S."/>
            <person name="Neafsey D."/>
            <person name="Nusbaum C."/>
            <person name="Birren B."/>
        </authorList>
    </citation>
    <scope>NUCLEOTIDE SEQUENCE [LARGE SCALE GENOMIC DNA]</scope>
    <source>
        <strain evidence="8 9">8G7_MSG3316</strain>
    </source>
</reference>
<dbReference type="InterPro" id="IPR024320">
    <property type="entry name" value="LPG_synthase_C"/>
</dbReference>
<dbReference type="NCBIfam" id="NF033480">
    <property type="entry name" value="bifunc_MprF"/>
    <property type="match status" value="1"/>
</dbReference>
<dbReference type="GO" id="GO:0005886">
    <property type="term" value="C:plasma membrane"/>
    <property type="evidence" value="ECO:0007669"/>
    <property type="project" value="UniProtKB-SubCell"/>
</dbReference>
<feature type="transmembrane region" description="Helical" evidence="6">
    <location>
        <begin position="164"/>
        <end position="183"/>
    </location>
</feature>
<dbReference type="GO" id="GO:0050071">
    <property type="term" value="F:phosphatidylglycerol lysyltransferase activity"/>
    <property type="evidence" value="ECO:0007669"/>
    <property type="project" value="UniProtKB-EC"/>
</dbReference>
<dbReference type="GO" id="GO:0046677">
    <property type="term" value="P:response to antibiotic"/>
    <property type="evidence" value="ECO:0007669"/>
    <property type="project" value="UniProtKB-KW"/>
</dbReference>
<comment type="subcellular location">
    <subcellularLocation>
        <location evidence="1">Cell membrane</location>
        <topology evidence="1">Multi-pass membrane protein</topology>
    </subcellularLocation>
</comment>
<feature type="transmembrane region" description="Helical" evidence="6">
    <location>
        <begin position="45"/>
        <end position="71"/>
    </location>
</feature>
<evidence type="ECO:0000256" key="1">
    <source>
        <dbReference type="ARBA" id="ARBA00004651"/>
    </source>
</evidence>
<evidence type="ECO:0000256" key="4">
    <source>
        <dbReference type="ARBA" id="ARBA00022989"/>
    </source>
</evidence>
<dbReference type="Proteomes" id="UP000195043">
    <property type="component" value="Unassembled WGS sequence"/>
</dbReference>
<feature type="transmembrane region" description="Helical" evidence="6">
    <location>
        <begin position="326"/>
        <end position="345"/>
    </location>
</feature>
<keyword evidence="4 6" id="KW-1133">Transmembrane helix</keyword>
<evidence type="ECO:0000256" key="5">
    <source>
        <dbReference type="ARBA" id="ARBA00023136"/>
    </source>
</evidence>
<feature type="transmembrane region" description="Helical" evidence="6">
    <location>
        <begin position="273"/>
        <end position="296"/>
    </location>
</feature>
<evidence type="ECO:0000256" key="2">
    <source>
        <dbReference type="ARBA" id="ARBA00022475"/>
    </source>
</evidence>
<feature type="transmembrane region" description="Helical" evidence="6">
    <location>
        <begin position="133"/>
        <end position="158"/>
    </location>
</feature>
<feature type="transmembrane region" description="Helical" evidence="6">
    <location>
        <begin position="393"/>
        <end position="425"/>
    </location>
</feature>
<dbReference type="GO" id="GO:0055091">
    <property type="term" value="P:phospholipid homeostasis"/>
    <property type="evidence" value="ECO:0007669"/>
    <property type="project" value="TreeGrafter"/>
</dbReference>